<dbReference type="Proteomes" id="UP001151760">
    <property type="component" value="Unassembled WGS sequence"/>
</dbReference>
<comment type="caution">
    <text evidence="2">The sequence shown here is derived from an EMBL/GenBank/DDBJ whole genome shotgun (WGS) entry which is preliminary data.</text>
</comment>
<accession>A0ABQ5C2H5</accession>
<organism evidence="2 3">
    <name type="scientific">Tanacetum coccineum</name>
    <dbReference type="NCBI Taxonomy" id="301880"/>
    <lineage>
        <taxon>Eukaryota</taxon>
        <taxon>Viridiplantae</taxon>
        <taxon>Streptophyta</taxon>
        <taxon>Embryophyta</taxon>
        <taxon>Tracheophyta</taxon>
        <taxon>Spermatophyta</taxon>
        <taxon>Magnoliopsida</taxon>
        <taxon>eudicotyledons</taxon>
        <taxon>Gunneridae</taxon>
        <taxon>Pentapetalae</taxon>
        <taxon>asterids</taxon>
        <taxon>campanulids</taxon>
        <taxon>Asterales</taxon>
        <taxon>Asteraceae</taxon>
        <taxon>Asteroideae</taxon>
        <taxon>Anthemideae</taxon>
        <taxon>Anthemidinae</taxon>
        <taxon>Tanacetum</taxon>
    </lineage>
</organism>
<sequence length="299" mass="33839">MLLNVDQLQKQLDKDEFSRSMAPSNDKHVYSSLNTLESGGFNIFQRYTTPTPESTIDTGKALDADLVNTASIRTDSIVQDDSSRSENDTYADDADIRPIYDERPKKVFNSCTTKVDSEPPTPHGSNCTISRSRNIYVCKQTLDLRSAWYNHSMDKSNEQRIDLSVGATYTNVKRGKNSEYGLLKKMISQKPVAKKSYALSWKPCQGDSLNLPDHRAQVDQGSQIKMIQVKEMMQDNDLKNSKSKDKGSKSRSQSMDEQSHYKQDKTITRQSINVKRHIFNVIGGTEEFEERDLNIGGDC</sequence>
<evidence type="ECO:0000313" key="3">
    <source>
        <dbReference type="Proteomes" id="UP001151760"/>
    </source>
</evidence>
<proteinExistence type="predicted"/>
<dbReference type="EMBL" id="BQNB010013835">
    <property type="protein sequence ID" value="GJT20798.1"/>
    <property type="molecule type" value="Genomic_DNA"/>
</dbReference>
<keyword evidence="3" id="KW-1185">Reference proteome</keyword>
<evidence type="ECO:0000313" key="2">
    <source>
        <dbReference type="EMBL" id="GJT20798.1"/>
    </source>
</evidence>
<feature type="region of interest" description="Disordered" evidence="1">
    <location>
        <begin position="232"/>
        <end position="267"/>
    </location>
</feature>
<gene>
    <name evidence="2" type="ORF">Tco_0890735</name>
</gene>
<evidence type="ECO:0000256" key="1">
    <source>
        <dbReference type="SAM" id="MobiDB-lite"/>
    </source>
</evidence>
<reference evidence="2" key="1">
    <citation type="journal article" date="2022" name="Int. J. Mol. Sci.">
        <title>Draft Genome of Tanacetum Coccineum: Genomic Comparison of Closely Related Tanacetum-Family Plants.</title>
        <authorList>
            <person name="Yamashiro T."/>
            <person name="Shiraishi A."/>
            <person name="Nakayama K."/>
            <person name="Satake H."/>
        </authorList>
    </citation>
    <scope>NUCLEOTIDE SEQUENCE</scope>
</reference>
<protein>
    <submittedName>
        <fullName evidence="2">Uncharacterized protein</fullName>
    </submittedName>
</protein>
<name>A0ABQ5C2H5_9ASTR</name>
<feature type="compositionally biased region" description="Basic and acidic residues" evidence="1">
    <location>
        <begin position="257"/>
        <end position="267"/>
    </location>
</feature>
<feature type="compositionally biased region" description="Basic and acidic residues" evidence="1">
    <location>
        <begin position="232"/>
        <end position="248"/>
    </location>
</feature>
<reference evidence="2" key="2">
    <citation type="submission" date="2022-01" db="EMBL/GenBank/DDBJ databases">
        <authorList>
            <person name="Yamashiro T."/>
            <person name="Shiraishi A."/>
            <person name="Satake H."/>
            <person name="Nakayama K."/>
        </authorList>
    </citation>
    <scope>NUCLEOTIDE SEQUENCE</scope>
</reference>